<gene>
    <name evidence="4" type="ORF">BN12_500002</name>
</gene>
<keyword evidence="2" id="KW-0472">Membrane</keyword>
<evidence type="ECO:0000313" key="5">
    <source>
        <dbReference type="Proteomes" id="UP000035721"/>
    </source>
</evidence>
<feature type="region of interest" description="Disordered" evidence="1">
    <location>
        <begin position="188"/>
        <end position="234"/>
    </location>
</feature>
<feature type="transmembrane region" description="Helical" evidence="2">
    <location>
        <begin position="40"/>
        <end position="60"/>
    </location>
</feature>
<dbReference type="InterPro" id="IPR038507">
    <property type="entry name" value="YcnI-like_sf"/>
</dbReference>
<dbReference type="AlphaFoldDB" id="A0A077M034"/>
<dbReference type="CDD" id="cd08545">
    <property type="entry name" value="YcnI_like"/>
    <property type="match status" value="1"/>
</dbReference>
<feature type="domain" description="YncI copper-binding" evidence="3">
    <location>
        <begin position="61"/>
        <end position="210"/>
    </location>
</feature>
<dbReference type="Pfam" id="PF07987">
    <property type="entry name" value="DUF1775"/>
    <property type="match status" value="1"/>
</dbReference>
<dbReference type="Proteomes" id="UP000035721">
    <property type="component" value="Unassembled WGS sequence"/>
</dbReference>
<organism evidence="4 5">
    <name type="scientific">Nostocoides japonicum T1-X7</name>
    <dbReference type="NCBI Taxonomy" id="1194083"/>
    <lineage>
        <taxon>Bacteria</taxon>
        <taxon>Bacillati</taxon>
        <taxon>Actinomycetota</taxon>
        <taxon>Actinomycetes</taxon>
        <taxon>Micrococcales</taxon>
        <taxon>Intrasporangiaceae</taxon>
        <taxon>Nostocoides</taxon>
    </lineage>
</organism>
<comment type="caution">
    <text evidence="4">The sequence shown here is derived from an EMBL/GenBank/DDBJ whole genome shotgun (WGS) entry which is preliminary data.</text>
</comment>
<dbReference type="InterPro" id="IPR012533">
    <property type="entry name" value="YcnI-copper_dom"/>
</dbReference>
<reference evidence="4 5" key="1">
    <citation type="journal article" date="2013" name="ISME J.">
        <title>A metabolic model for members of the genus Tetrasphaera involved in enhanced biological phosphorus removal.</title>
        <authorList>
            <person name="Kristiansen R."/>
            <person name="Nguyen H.T.T."/>
            <person name="Saunders A.M."/>
            <person name="Nielsen J.L."/>
            <person name="Wimmer R."/>
            <person name="Le V.Q."/>
            <person name="McIlroy S.J."/>
            <person name="Petrovski S."/>
            <person name="Seviour R.J."/>
            <person name="Calteau A."/>
            <person name="Nielsen K.L."/>
            <person name="Nielsen P.H."/>
        </authorList>
    </citation>
    <scope>NUCLEOTIDE SEQUENCE [LARGE SCALE GENOMIC DNA]</scope>
    <source>
        <strain evidence="4 5">T1-X7</strain>
    </source>
</reference>
<dbReference type="STRING" id="1194083.BN12_500002"/>
<name>A0A077M034_9MICO</name>
<protein>
    <submittedName>
        <fullName evidence="4">Putative membrane protein</fullName>
    </submittedName>
</protein>
<proteinExistence type="predicted"/>
<keyword evidence="2" id="KW-0812">Transmembrane</keyword>
<dbReference type="RefSeq" id="WP_235432339.1">
    <property type="nucleotide sequence ID" value="NZ_HF570958.1"/>
</dbReference>
<feature type="compositionally biased region" description="Low complexity" evidence="1">
    <location>
        <begin position="209"/>
        <end position="234"/>
    </location>
</feature>
<evidence type="ECO:0000256" key="1">
    <source>
        <dbReference type="SAM" id="MobiDB-lite"/>
    </source>
</evidence>
<dbReference type="Gene3D" id="2.60.40.2230">
    <property type="entry name" value="Uncharacterised protein YcnI-like PF07987, DUF1775"/>
    <property type="match status" value="1"/>
</dbReference>
<sequence length="274" mass="27810">MSVVRTRMPIDIRLTADSRESVDSRRPVGRHRLRSRPGTLVATLLGVLVLLVVPVAAASAHVRVHPDSLAAGSFSALTFRVPTESATASTVSLEVQLPQGTPFLSVSVKPVDGWTAKVTQAALPKPVTVEGTELTKAARTVTWTADDTAARIAPGQYQEFSISVGPLPAAGTTIMLPARQTYSDGTVVDWNEPTPASGAEPEHPAPSFTVTSAAAAGGSTTTAPDPASTDGSSSGAGSGSLWVAIAALVVAVLGAALGGVALLATRRAGMGATS</sequence>
<accession>A0A077M034</accession>
<evidence type="ECO:0000259" key="3">
    <source>
        <dbReference type="Pfam" id="PF07987"/>
    </source>
</evidence>
<feature type="transmembrane region" description="Helical" evidence="2">
    <location>
        <begin position="241"/>
        <end position="264"/>
    </location>
</feature>
<evidence type="ECO:0000313" key="4">
    <source>
        <dbReference type="EMBL" id="CCH79618.1"/>
    </source>
</evidence>
<dbReference type="EMBL" id="CAJB01000382">
    <property type="protein sequence ID" value="CCH79618.1"/>
    <property type="molecule type" value="Genomic_DNA"/>
</dbReference>
<keyword evidence="2" id="KW-1133">Transmembrane helix</keyword>
<evidence type="ECO:0000256" key="2">
    <source>
        <dbReference type="SAM" id="Phobius"/>
    </source>
</evidence>
<keyword evidence="5" id="KW-1185">Reference proteome</keyword>